<dbReference type="Gene3D" id="1.20.120.450">
    <property type="entry name" value="dinb family like domain"/>
    <property type="match status" value="1"/>
</dbReference>
<evidence type="ECO:0000256" key="3">
    <source>
        <dbReference type="PIRSR" id="PIRSR607837-1"/>
    </source>
</evidence>
<sequence length="182" mass="20714">MNCCHHFQLMATYNQRLNVQVYRASTGLTAAELEEDLGAFFKSILGSLNHLLVADLLWLSRFAKHSLRYQSLTGLNVYPKPSALDEQLYDTLDACWIVRKDLDGIIQEWLSNEVLQEDLDRDLTYTNSKGVVSSRNFAELLSHFFNHQTHHRGQLSALLYRKGLDIGVTDFLIDIPDAVSGK</sequence>
<dbReference type="InterPro" id="IPR034660">
    <property type="entry name" value="DinB/YfiT-like"/>
</dbReference>
<protein>
    <submittedName>
        <fullName evidence="4">Uncharacterized damage-inducible protein DinB (Forms a four-helix bundle)</fullName>
    </submittedName>
</protein>
<dbReference type="EMBL" id="FOOU01000013">
    <property type="protein sequence ID" value="SFG77810.1"/>
    <property type="molecule type" value="Genomic_DNA"/>
</dbReference>
<gene>
    <name evidence="4" type="ORF">SAMN05216175_11387</name>
</gene>
<comment type="similarity">
    <text evidence="1">Belongs to the DinB family.</text>
</comment>
<dbReference type="RefSeq" id="WP_090729449.1">
    <property type="nucleotide sequence ID" value="NZ_FOOU01000013.1"/>
</dbReference>
<dbReference type="AlphaFoldDB" id="A0A1I2UL83"/>
<feature type="binding site" evidence="3">
    <location>
        <position position="151"/>
    </location>
    <ligand>
        <name>a divalent metal cation</name>
        <dbReference type="ChEBI" id="CHEBI:60240"/>
    </ligand>
</feature>
<evidence type="ECO:0000313" key="4">
    <source>
        <dbReference type="EMBL" id="SFG77810.1"/>
    </source>
</evidence>
<reference evidence="5" key="1">
    <citation type="submission" date="2016-10" db="EMBL/GenBank/DDBJ databases">
        <authorList>
            <person name="Varghese N."/>
            <person name="Submissions S."/>
        </authorList>
    </citation>
    <scope>NUCLEOTIDE SEQUENCE [LARGE SCALE GENOMIC DNA]</scope>
    <source>
        <strain evidence="5">CGMCC 1.10971</strain>
    </source>
</reference>
<dbReference type="PANTHER" id="PTHR37302:SF1">
    <property type="entry name" value="PROTEIN DINB"/>
    <property type="match status" value="1"/>
</dbReference>
<keyword evidence="2 3" id="KW-0479">Metal-binding</keyword>
<evidence type="ECO:0000256" key="1">
    <source>
        <dbReference type="ARBA" id="ARBA00008635"/>
    </source>
</evidence>
<keyword evidence="5" id="KW-1185">Reference proteome</keyword>
<feature type="binding site" evidence="3">
    <location>
        <position position="50"/>
    </location>
    <ligand>
        <name>a divalent metal cation</name>
        <dbReference type="ChEBI" id="CHEBI:60240"/>
    </ligand>
</feature>
<dbReference type="Pfam" id="PF05163">
    <property type="entry name" value="DinB"/>
    <property type="match status" value="1"/>
</dbReference>
<dbReference type="GO" id="GO:0046872">
    <property type="term" value="F:metal ion binding"/>
    <property type="evidence" value="ECO:0007669"/>
    <property type="project" value="UniProtKB-KW"/>
</dbReference>
<organism evidence="4 5">
    <name type="scientific">Neptunomonas qingdaonensis</name>
    <dbReference type="NCBI Taxonomy" id="1045558"/>
    <lineage>
        <taxon>Bacteria</taxon>
        <taxon>Pseudomonadati</taxon>
        <taxon>Pseudomonadota</taxon>
        <taxon>Gammaproteobacteria</taxon>
        <taxon>Oceanospirillales</taxon>
        <taxon>Oceanospirillaceae</taxon>
        <taxon>Neptunomonas</taxon>
    </lineage>
</organism>
<dbReference type="OrthoDB" id="9807509at2"/>
<evidence type="ECO:0000256" key="2">
    <source>
        <dbReference type="ARBA" id="ARBA00022723"/>
    </source>
</evidence>
<dbReference type="Proteomes" id="UP000198623">
    <property type="component" value="Unassembled WGS sequence"/>
</dbReference>
<dbReference type="PANTHER" id="PTHR37302">
    <property type="entry name" value="SLR1116 PROTEIN"/>
    <property type="match status" value="1"/>
</dbReference>
<dbReference type="SUPFAM" id="SSF109854">
    <property type="entry name" value="DinB/YfiT-like putative metalloenzymes"/>
    <property type="match status" value="1"/>
</dbReference>
<dbReference type="InterPro" id="IPR007837">
    <property type="entry name" value="DinB"/>
</dbReference>
<proteinExistence type="inferred from homology"/>
<feature type="binding site" evidence="3">
    <location>
        <position position="147"/>
    </location>
    <ligand>
        <name>a divalent metal cation</name>
        <dbReference type="ChEBI" id="CHEBI:60240"/>
    </ligand>
</feature>
<accession>A0A1I2UL83</accession>
<name>A0A1I2UL83_9GAMM</name>
<evidence type="ECO:0000313" key="5">
    <source>
        <dbReference type="Proteomes" id="UP000198623"/>
    </source>
</evidence>